<dbReference type="OMA" id="WIKNWTL"/>
<evidence type="ECO:0000256" key="8">
    <source>
        <dbReference type="ARBA" id="ARBA00023098"/>
    </source>
</evidence>
<gene>
    <name evidence="12" type="ORF">DCAR_014124</name>
</gene>
<evidence type="ECO:0000256" key="7">
    <source>
        <dbReference type="ARBA" id="ARBA00022989"/>
    </source>
</evidence>
<keyword evidence="8" id="KW-0443">Lipid metabolism</keyword>
<dbReference type="EMBL" id="LNRQ01000004">
    <property type="protein sequence ID" value="KZM98514.1"/>
    <property type="molecule type" value="Genomic_DNA"/>
</dbReference>
<dbReference type="PANTHER" id="PTHR12317">
    <property type="entry name" value="DIACYLGLYCEROL O-ACYLTRANSFERASE"/>
    <property type="match status" value="1"/>
</dbReference>
<dbReference type="GO" id="GO:0005789">
    <property type="term" value="C:endoplasmic reticulum membrane"/>
    <property type="evidence" value="ECO:0007669"/>
    <property type="project" value="UniProtKB-SubCell"/>
</dbReference>
<reference evidence="12" key="1">
    <citation type="journal article" date="2016" name="Nat. Genet.">
        <title>A high-quality carrot genome assembly provides new insights into carotenoid accumulation and asterid genome evolution.</title>
        <authorList>
            <person name="Iorizzo M."/>
            <person name="Ellison S."/>
            <person name="Senalik D."/>
            <person name="Zeng P."/>
            <person name="Satapoomin P."/>
            <person name="Huang J."/>
            <person name="Bowman M."/>
            <person name="Iovene M."/>
            <person name="Sanseverino W."/>
            <person name="Cavagnaro P."/>
            <person name="Yildiz M."/>
            <person name="Macko-Podgorni A."/>
            <person name="Moranska E."/>
            <person name="Grzebelus E."/>
            <person name="Grzebelus D."/>
            <person name="Ashrafi H."/>
            <person name="Zheng Z."/>
            <person name="Cheng S."/>
            <person name="Spooner D."/>
            <person name="Van Deynze A."/>
            <person name="Simon P."/>
        </authorList>
    </citation>
    <scope>NUCLEOTIDE SEQUENCE [LARGE SCALE GENOMIC DNA]</scope>
    <source>
        <tissue evidence="12">Leaf</tissue>
    </source>
</reference>
<evidence type="ECO:0000256" key="10">
    <source>
        <dbReference type="ARBA" id="ARBA00023315"/>
    </source>
</evidence>
<evidence type="ECO:0000256" key="11">
    <source>
        <dbReference type="RuleBase" id="RU367023"/>
    </source>
</evidence>
<keyword evidence="5" id="KW-0812">Transmembrane</keyword>
<dbReference type="InterPro" id="IPR007130">
    <property type="entry name" value="DAGAT"/>
</dbReference>
<evidence type="ECO:0000256" key="3">
    <source>
        <dbReference type="ARBA" id="ARBA00022516"/>
    </source>
</evidence>
<dbReference type="EC" id="2.3.1.-" evidence="11"/>
<name>A0A165XTP0_DAUCS</name>
<keyword evidence="6 11" id="KW-0256">Endoplasmic reticulum</keyword>
<dbReference type="GO" id="GO:0004144">
    <property type="term" value="F:diacylglycerol O-acyltransferase activity"/>
    <property type="evidence" value="ECO:0007669"/>
    <property type="project" value="TreeGrafter"/>
</dbReference>
<dbReference type="CDD" id="cd07987">
    <property type="entry name" value="LPLAT_MGAT-like"/>
    <property type="match status" value="1"/>
</dbReference>
<proteinExistence type="inferred from homology"/>
<evidence type="ECO:0000256" key="5">
    <source>
        <dbReference type="ARBA" id="ARBA00022692"/>
    </source>
</evidence>
<accession>A0A165XTP0</accession>
<protein>
    <recommendedName>
        <fullName evidence="11">Acyltransferase</fullName>
        <ecNumber evidence="11">2.3.1.-</ecNumber>
    </recommendedName>
</protein>
<comment type="similarity">
    <text evidence="2 11">Belongs to the diacylglycerol acyltransferase family.</text>
</comment>
<dbReference type="STRING" id="79200.A0A165XTP0"/>
<comment type="subcellular location">
    <subcellularLocation>
        <location evidence="1 11">Endoplasmic reticulum membrane</location>
        <topology evidence="1 11">Multi-pass membrane protein</topology>
    </subcellularLocation>
</comment>
<evidence type="ECO:0000256" key="2">
    <source>
        <dbReference type="ARBA" id="ARBA00005420"/>
    </source>
</evidence>
<dbReference type="Pfam" id="PF03982">
    <property type="entry name" value="DAGAT"/>
    <property type="match status" value="1"/>
</dbReference>
<dbReference type="GO" id="GO:0019432">
    <property type="term" value="P:triglyceride biosynthetic process"/>
    <property type="evidence" value="ECO:0007669"/>
    <property type="project" value="TreeGrafter"/>
</dbReference>
<keyword evidence="3" id="KW-0444">Lipid biosynthesis</keyword>
<dbReference type="SUPFAM" id="SSF69593">
    <property type="entry name" value="Glycerol-3-phosphate (1)-acyltransferase"/>
    <property type="match status" value="1"/>
</dbReference>
<organism evidence="12">
    <name type="scientific">Daucus carota subsp. sativus</name>
    <name type="common">Carrot</name>
    <dbReference type="NCBI Taxonomy" id="79200"/>
    <lineage>
        <taxon>Eukaryota</taxon>
        <taxon>Viridiplantae</taxon>
        <taxon>Streptophyta</taxon>
        <taxon>Embryophyta</taxon>
        <taxon>Tracheophyta</taxon>
        <taxon>Spermatophyta</taxon>
        <taxon>Magnoliopsida</taxon>
        <taxon>eudicotyledons</taxon>
        <taxon>Gunneridae</taxon>
        <taxon>Pentapetalae</taxon>
        <taxon>asterids</taxon>
        <taxon>campanulids</taxon>
        <taxon>Apiales</taxon>
        <taxon>Apiaceae</taxon>
        <taxon>Apioideae</taxon>
        <taxon>Scandiceae</taxon>
        <taxon>Daucinae</taxon>
        <taxon>Daucus</taxon>
        <taxon>Daucus sect. Daucus</taxon>
    </lineage>
</organism>
<keyword evidence="7" id="KW-1133">Transmembrane helix</keyword>
<keyword evidence="9" id="KW-0472">Membrane</keyword>
<evidence type="ECO:0000256" key="6">
    <source>
        <dbReference type="ARBA" id="ARBA00022824"/>
    </source>
</evidence>
<dbReference type="PANTHER" id="PTHR12317:SF63">
    <property type="entry name" value="DIACYLGLYCEROL O-ACYLTRANSFERASE 2"/>
    <property type="match status" value="1"/>
</dbReference>
<evidence type="ECO:0000256" key="9">
    <source>
        <dbReference type="ARBA" id="ARBA00023136"/>
    </source>
</evidence>
<keyword evidence="4 11" id="KW-0808">Transferase</keyword>
<comment type="caution">
    <text evidence="12">The sequence shown here is derived from an EMBL/GenBank/DDBJ whole genome shotgun (WGS) entry which is preliminary data.</text>
</comment>
<sequence>MAKEAVLANGILPENEEKPAVFTGKSVSGFHSILTMVLYLCKHVCGYFPVTLHVEDMNAFDPNQAYVGILGPTGDDNEHFANLLRIRWIELKWNYIIEIGLMMPSLFYAVFGYEPHSVLPIGSVSLFDVMGLMPIPKTKVLASTAVFYAPIMRHIWTWLGMIPASRKNFLSHLSSGDSCIVVPGGVQEMFYMEHGSEVAFLKSRRGFVRIAMEKGCPIVPVFGFGQTEVYKWWRPNGNLFLQIGRAIRAAPIIFWGICGTHLPFRKPIHVVVGKPIKFEKNPQPTMEEVAEVQNQYIEAIRDLFERHKASVGHADLQLRIL</sequence>
<evidence type="ECO:0000256" key="4">
    <source>
        <dbReference type="ARBA" id="ARBA00022679"/>
    </source>
</evidence>
<evidence type="ECO:0000256" key="1">
    <source>
        <dbReference type="ARBA" id="ARBA00004477"/>
    </source>
</evidence>
<evidence type="ECO:0000313" key="12">
    <source>
        <dbReference type="EMBL" id="KZM98514.1"/>
    </source>
</evidence>
<dbReference type="Gramene" id="KZM98514">
    <property type="protein sequence ID" value="KZM98514"/>
    <property type="gene ID" value="DCAR_014124"/>
</dbReference>
<keyword evidence="10" id="KW-0012">Acyltransferase</keyword>
<dbReference type="AlphaFoldDB" id="A0A165XTP0"/>